<accession>A0ABW8J2L5</accession>
<name>A0ABW8J2L5_9GAMM</name>
<dbReference type="EMBL" id="JADIKK010000008">
    <property type="protein sequence ID" value="MFK2876244.1"/>
    <property type="molecule type" value="Genomic_DNA"/>
</dbReference>
<dbReference type="EMBL" id="JADIKK010000007">
    <property type="protein sequence ID" value="MFK2875790.1"/>
    <property type="molecule type" value="Genomic_DNA"/>
</dbReference>
<organism evidence="1 4">
    <name type="scientific">Rhodanobacter hydrolyticus</name>
    <dbReference type="NCBI Taxonomy" id="2250595"/>
    <lineage>
        <taxon>Bacteria</taxon>
        <taxon>Pseudomonadati</taxon>
        <taxon>Pseudomonadota</taxon>
        <taxon>Gammaproteobacteria</taxon>
        <taxon>Lysobacterales</taxon>
        <taxon>Rhodanobacteraceae</taxon>
        <taxon>Rhodanobacter</taxon>
    </lineage>
</organism>
<sequence>MTGSWPHLSARFQISTLQESYLMIHRMLGFATTLSLLLSATNAMAETLPMDIPQLDRNQEITMALSAAPQELQADAGVYVLEHSGFVLVRASHNGFNCLVERDTHVTAPVCYDAEGSRTTLQASLERARIMASGTAGPDVDRMIDAEYHAGRLRPPAKPGIAYMLSRDFVRLDPKTGRATVLYPPHVMVYAPFLRNEDIGVPKQFVRSTTHVWVEASGKPDACLVFASAH</sequence>
<dbReference type="EMBL" id="JADIKK010000008">
    <property type="protein sequence ID" value="MFK2879809.1"/>
    <property type="molecule type" value="Genomic_DNA"/>
</dbReference>
<dbReference type="RefSeq" id="WP_404611869.1">
    <property type="nucleotide sequence ID" value="NZ_JADIKK010000007.1"/>
</dbReference>
<protein>
    <submittedName>
        <fullName evidence="1">Uncharacterized protein</fullName>
    </submittedName>
</protein>
<evidence type="ECO:0000313" key="3">
    <source>
        <dbReference type="EMBL" id="MFK2879809.1"/>
    </source>
</evidence>
<dbReference type="Proteomes" id="UP001620339">
    <property type="component" value="Unassembled WGS sequence"/>
</dbReference>
<evidence type="ECO:0000313" key="1">
    <source>
        <dbReference type="EMBL" id="MFK2875790.1"/>
    </source>
</evidence>
<comment type="caution">
    <text evidence="1">The sequence shown here is derived from an EMBL/GenBank/DDBJ whole genome shotgun (WGS) entry which is preliminary data.</text>
</comment>
<evidence type="ECO:0000313" key="4">
    <source>
        <dbReference type="Proteomes" id="UP001620339"/>
    </source>
</evidence>
<gene>
    <name evidence="1" type="ORF">ISP25_01720</name>
    <name evidence="2" type="ORF">ISP25_04080</name>
    <name evidence="3" type="ORF">ISP25_22340</name>
</gene>
<keyword evidence="4" id="KW-1185">Reference proteome</keyword>
<reference evidence="1 4" key="1">
    <citation type="submission" date="2020-10" db="EMBL/GenBank/DDBJ databases">
        <title>Phylogeny of dyella-like bacteria.</title>
        <authorList>
            <person name="Fu J."/>
        </authorList>
    </citation>
    <scope>NUCLEOTIDE SEQUENCE [LARGE SCALE GENOMIC DNA]</scope>
    <source>
        <strain evidence="1 4">KACC 19113</strain>
    </source>
</reference>
<proteinExistence type="predicted"/>
<evidence type="ECO:0000313" key="2">
    <source>
        <dbReference type="EMBL" id="MFK2876244.1"/>
    </source>
</evidence>